<gene>
    <name evidence="10" type="primary">CYP5035AZ2</name>
</gene>
<sequence>MAFALDPRVSTEGAFIAVCGLALTTHQLFRRLETYSIAVHLLLLTIPPLVGAGFLSFTLSPISAFFASLALFYSTLLTSVVLYRLSPFHPLARYPGPLPCKLTKFWMARIGLNGDQHTYMKELHDLYGDVVRTGPNELSFRDPSILSAMLGPSGVPKGPLMVGRVRTTTNLPLPGIMDTAVHHERRKPWSRAFSAAALKEYEPRVSNRANQLIEVLERQKGEVTLGVYINYFAYDFMCDMAYGGGSELMRDGDKDGIWDTMGAGSPPATFIGHVPWFGMYAARLPFMSRHGKRMGVHCREFTLRRLQRGSERKDVFHYLSNEDLPDRAPPPEIQLVSDGILAIIAGADTTSSGLTSLFFCLATHPEAYKRLQAEVDQFYPPGDNPCDPKHYRDMHYLTAVINETLRLYPPVPTGTQRQVPHRGQGVMLGSNYVPPGTALYLPPWSLHRDPRNFAPFTEGFWPERWLLATGRAPASEKAGMDFVHNDAAFLPFSHGPANCVGRPMAMQEMRAVACAVVQKFEVRLRAGWDPSAYEEGFKDFFMTRRPALPVTLHPRF</sequence>
<keyword evidence="9" id="KW-0472">Membrane</keyword>
<feature type="transmembrane region" description="Helical" evidence="9">
    <location>
        <begin position="65"/>
        <end position="85"/>
    </location>
</feature>
<comment type="cofactor">
    <cofactor evidence="1 8">
        <name>heme</name>
        <dbReference type="ChEBI" id="CHEBI:30413"/>
    </cofactor>
</comment>
<feature type="binding site" description="axial binding residue" evidence="8">
    <location>
        <position position="499"/>
    </location>
    <ligand>
        <name>heme</name>
        <dbReference type="ChEBI" id="CHEBI:30413"/>
    </ligand>
    <ligandPart>
        <name>Fe</name>
        <dbReference type="ChEBI" id="CHEBI:18248"/>
    </ligandPart>
</feature>
<keyword evidence="4 8" id="KW-0479">Metal-binding</keyword>
<keyword evidence="9" id="KW-0812">Transmembrane</keyword>
<dbReference type="InterPro" id="IPR036396">
    <property type="entry name" value="Cyt_P450_sf"/>
</dbReference>
<dbReference type="Gene3D" id="1.10.630.10">
    <property type="entry name" value="Cytochrome P450"/>
    <property type="match status" value="1"/>
</dbReference>
<dbReference type="PRINTS" id="PR00463">
    <property type="entry name" value="EP450I"/>
</dbReference>
<dbReference type="PANTHER" id="PTHR24305:SF187">
    <property type="entry name" value="P450, PUTATIVE (EUROFUNG)-RELATED"/>
    <property type="match status" value="1"/>
</dbReference>
<dbReference type="GO" id="GO:0004497">
    <property type="term" value="F:monooxygenase activity"/>
    <property type="evidence" value="ECO:0007669"/>
    <property type="project" value="UniProtKB-KW"/>
</dbReference>
<dbReference type="SUPFAM" id="SSF48264">
    <property type="entry name" value="Cytochrome P450"/>
    <property type="match status" value="1"/>
</dbReference>
<reference evidence="10" key="1">
    <citation type="submission" date="2023-03" db="EMBL/GenBank/DDBJ databases">
        <title>cytochrome P450 monooxygenase from Trametes versicolor.</title>
        <authorList>
            <person name="Ichinose H."/>
        </authorList>
    </citation>
    <scope>NUCLEOTIDE SEQUENCE</scope>
    <source>
        <strain evidence="10">NBRC 30340</strain>
    </source>
</reference>
<keyword evidence="7 10" id="KW-0503">Monooxygenase</keyword>
<comment type="similarity">
    <text evidence="3">Belongs to the cytochrome P450 family.</text>
</comment>
<dbReference type="AlphaFoldDB" id="A0AA86J3J6"/>
<feature type="transmembrane region" description="Helical" evidence="9">
    <location>
        <begin position="41"/>
        <end position="59"/>
    </location>
</feature>
<dbReference type="GO" id="GO:0020037">
    <property type="term" value="F:heme binding"/>
    <property type="evidence" value="ECO:0007669"/>
    <property type="project" value="InterPro"/>
</dbReference>
<dbReference type="Pfam" id="PF00067">
    <property type="entry name" value="p450"/>
    <property type="match status" value="1"/>
</dbReference>
<dbReference type="PANTHER" id="PTHR24305">
    <property type="entry name" value="CYTOCHROME P450"/>
    <property type="match status" value="1"/>
</dbReference>
<protein>
    <submittedName>
        <fullName evidence="10">Cytochrome P450 monooxygenase</fullName>
    </submittedName>
</protein>
<comment type="pathway">
    <text evidence="2">Secondary metabolite biosynthesis.</text>
</comment>
<dbReference type="InterPro" id="IPR002401">
    <property type="entry name" value="Cyt_P450_E_grp-I"/>
</dbReference>
<evidence type="ECO:0000256" key="6">
    <source>
        <dbReference type="ARBA" id="ARBA00023004"/>
    </source>
</evidence>
<accession>A0AA86J3J6</accession>
<evidence type="ECO:0000313" key="10">
    <source>
        <dbReference type="EMBL" id="BED42935.1"/>
    </source>
</evidence>
<evidence type="ECO:0000256" key="1">
    <source>
        <dbReference type="ARBA" id="ARBA00001971"/>
    </source>
</evidence>
<dbReference type="GO" id="GO:0016705">
    <property type="term" value="F:oxidoreductase activity, acting on paired donors, with incorporation or reduction of molecular oxygen"/>
    <property type="evidence" value="ECO:0007669"/>
    <property type="project" value="InterPro"/>
</dbReference>
<dbReference type="InterPro" id="IPR001128">
    <property type="entry name" value="Cyt_P450"/>
</dbReference>
<dbReference type="EMBL" id="LC761690">
    <property type="protein sequence ID" value="BED42935.1"/>
    <property type="molecule type" value="mRNA"/>
</dbReference>
<keyword evidence="6 8" id="KW-0408">Iron</keyword>
<dbReference type="GO" id="GO:0005506">
    <property type="term" value="F:iron ion binding"/>
    <property type="evidence" value="ECO:0007669"/>
    <property type="project" value="InterPro"/>
</dbReference>
<evidence type="ECO:0000256" key="9">
    <source>
        <dbReference type="SAM" id="Phobius"/>
    </source>
</evidence>
<proteinExistence type="evidence at transcript level"/>
<evidence type="ECO:0000256" key="3">
    <source>
        <dbReference type="ARBA" id="ARBA00010617"/>
    </source>
</evidence>
<organism evidence="10">
    <name type="scientific">Trametes versicolor</name>
    <name type="common">White-rot fungus</name>
    <name type="synonym">Coriolus versicolor</name>
    <dbReference type="NCBI Taxonomy" id="5325"/>
    <lineage>
        <taxon>Eukaryota</taxon>
        <taxon>Fungi</taxon>
        <taxon>Dikarya</taxon>
        <taxon>Basidiomycota</taxon>
        <taxon>Agaricomycotina</taxon>
        <taxon>Agaricomycetes</taxon>
        <taxon>Polyporales</taxon>
        <taxon>Polyporaceae</taxon>
        <taxon>Trametes</taxon>
    </lineage>
</organism>
<keyword evidence="9" id="KW-1133">Transmembrane helix</keyword>
<evidence type="ECO:0000256" key="2">
    <source>
        <dbReference type="ARBA" id="ARBA00005179"/>
    </source>
</evidence>
<evidence type="ECO:0000256" key="8">
    <source>
        <dbReference type="PIRSR" id="PIRSR602401-1"/>
    </source>
</evidence>
<dbReference type="CDD" id="cd11061">
    <property type="entry name" value="CYP67-like"/>
    <property type="match status" value="1"/>
</dbReference>
<evidence type="ECO:0000256" key="4">
    <source>
        <dbReference type="ARBA" id="ARBA00022723"/>
    </source>
</evidence>
<name>A0AA86J3J6_TRAVE</name>
<dbReference type="PRINTS" id="PR00385">
    <property type="entry name" value="P450"/>
</dbReference>
<keyword evidence="5" id="KW-0560">Oxidoreductase</keyword>
<evidence type="ECO:0000256" key="7">
    <source>
        <dbReference type="ARBA" id="ARBA00023033"/>
    </source>
</evidence>
<dbReference type="InterPro" id="IPR050121">
    <property type="entry name" value="Cytochrome_P450_monoxygenase"/>
</dbReference>
<keyword evidence="8" id="KW-0349">Heme</keyword>
<evidence type="ECO:0000256" key="5">
    <source>
        <dbReference type="ARBA" id="ARBA00023002"/>
    </source>
</evidence>